<name>A0A4Y5YRS3_9MICO</name>
<accession>A0A4Y5YRS3</accession>
<dbReference type="InterPro" id="IPR006115">
    <property type="entry name" value="6PGDH_NADP-bd"/>
</dbReference>
<dbReference type="EMBL" id="CP041040">
    <property type="protein sequence ID" value="QDE35591.1"/>
    <property type="molecule type" value="Genomic_DNA"/>
</dbReference>
<dbReference type="GO" id="GO:0050661">
    <property type="term" value="F:NADP binding"/>
    <property type="evidence" value="ECO:0007669"/>
    <property type="project" value="InterPro"/>
</dbReference>
<reference evidence="3 4" key="1">
    <citation type="submission" date="2019-06" db="EMBL/GenBank/DDBJ databases">
        <title>Complete genome of Microbacterium foliorum M2.</title>
        <authorList>
            <person name="Cao G."/>
        </authorList>
    </citation>
    <scope>NUCLEOTIDE SEQUENCE [LARGE SCALE GENOMIC DNA]</scope>
    <source>
        <strain evidence="3 4">M2</strain>
    </source>
</reference>
<evidence type="ECO:0000259" key="2">
    <source>
        <dbReference type="Pfam" id="PF03446"/>
    </source>
</evidence>
<dbReference type="OrthoDB" id="3185659at2"/>
<dbReference type="SUPFAM" id="SSF51735">
    <property type="entry name" value="NAD(P)-binding Rossmann-fold domains"/>
    <property type="match status" value="1"/>
</dbReference>
<sequence>MARRQSGHTSPSDPTIGIAGLGRMGTPIARSLARSFSVNAFDIDPERASSTPDLRWSATLRALAASSDVFVTVLPGPRELQATMAGTFPHLAAGSLWIDMTSGDPETTRDLAASAEKYGIGVVSAPIGGTPEDAVRRSCRGSI</sequence>
<feature type="domain" description="6-phosphogluconate dehydrogenase NADP-binding" evidence="2">
    <location>
        <begin position="15"/>
        <end position="135"/>
    </location>
</feature>
<dbReference type="PANTHER" id="PTHR43060">
    <property type="entry name" value="3-HYDROXYISOBUTYRATE DEHYDROGENASE-LIKE 1, MITOCHONDRIAL-RELATED"/>
    <property type="match status" value="1"/>
</dbReference>
<evidence type="ECO:0000313" key="3">
    <source>
        <dbReference type="EMBL" id="QDE35591.1"/>
    </source>
</evidence>
<proteinExistence type="predicted"/>
<dbReference type="AlphaFoldDB" id="A0A4Y5YRS3"/>
<protein>
    <recommendedName>
        <fullName evidence="2">6-phosphogluconate dehydrogenase NADP-binding domain-containing protein</fullName>
    </recommendedName>
</protein>
<dbReference type="Gene3D" id="3.40.50.720">
    <property type="entry name" value="NAD(P)-binding Rossmann-like Domain"/>
    <property type="match status" value="1"/>
</dbReference>
<organism evidence="3 4">
    <name type="scientific">Microbacterium foliorum</name>
    <dbReference type="NCBI Taxonomy" id="104336"/>
    <lineage>
        <taxon>Bacteria</taxon>
        <taxon>Bacillati</taxon>
        <taxon>Actinomycetota</taxon>
        <taxon>Actinomycetes</taxon>
        <taxon>Micrococcales</taxon>
        <taxon>Microbacteriaceae</taxon>
        <taxon>Microbacterium</taxon>
    </lineage>
</organism>
<evidence type="ECO:0000256" key="1">
    <source>
        <dbReference type="SAM" id="MobiDB-lite"/>
    </source>
</evidence>
<gene>
    <name evidence="3" type="ORF">FIV50_12825</name>
</gene>
<dbReference type="Proteomes" id="UP000316125">
    <property type="component" value="Chromosome"/>
</dbReference>
<dbReference type="Pfam" id="PF03446">
    <property type="entry name" value="NAD_binding_2"/>
    <property type="match status" value="1"/>
</dbReference>
<dbReference type="PANTHER" id="PTHR43060:SF15">
    <property type="entry name" value="3-HYDROXYISOBUTYRATE DEHYDROGENASE-LIKE 1, MITOCHONDRIAL-RELATED"/>
    <property type="match status" value="1"/>
</dbReference>
<feature type="region of interest" description="Disordered" evidence="1">
    <location>
        <begin position="1"/>
        <end position="20"/>
    </location>
</feature>
<evidence type="ECO:0000313" key="4">
    <source>
        <dbReference type="Proteomes" id="UP000316125"/>
    </source>
</evidence>
<dbReference type="InterPro" id="IPR036291">
    <property type="entry name" value="NAD(P)-bd_dom_sf"/>
</dbReference>
<dbReference type="RefSeq" id="WP_140037765.1">
    <property type="nucleotide sequence ID" value="NZ_CP041040.1"/>
</dbReference>